<dbReference type="Proteomes" id="UP000309893">
    <property type="component" value="Unassembled WGS sequence"/>
</dbReference>
<evidence type="ECO:0000256" key="1">
    <source>
        <dbReference type="ARBA" id="ARBA00022491"/>
    </source>
</evidence>
<evidence type="ECO:0000256" key="3">
    <source>
        <dbReference type="ARBA" id="ARBA00023125"/>
    </source>
</evidence>
<evidence type="ECO:0000259" key="6">
    <source>
        <dbReference type="PROSITE" id="PS50977"/>
    </source>
</evidence>
<dbReference type="InterPro" id="IPR001647">
    <property type="entry name" value="HTH_TetR"/>
</dbReference>
<dbReference type="PROSITE" id="PS50977">
    <property type="entry name" value="HTH_TETR_2"/>
    <property type="match status" value="1"/>
</dbReference>
<dbReference type="Pfam" id="PF00440">
    <property type="entry name" value="TetR_N"/>
    <property type="match status" value="1"/>
</dbReference>
<dbReference type="Pfam" id="PF13977">
    <property type="entry name" value="TetR_C_6"/>
    <property type="match status" value="1"/>
</dbReference>
<organism evidence="7 8">
    <name type="scientific">Microbacterium laevaniformans</name>
    <dbReference type="NCBI Taxonomy" id="36807"/>
    <lineage>
        <taxon>Bacteria</taxon>
        <taxon>Bacillati</taxon>
        <taxon>Actinomycetota</taxon>
        <taxon>Actinomycetes</taxon>
        <taxon>Micrococcales</taxon>
        <taxon>Microbacteriaceae</taxon>
        <taxon>Microbacterium</taxon>
    </lineage>
</organism>
<keyword evidence="2" id="KW-0805">Transcription regulation</keyword>
<dbReference type="InterPro" id="IPR009057">
    <property type="entry name" value="Homeodomain-like_sf"/>
</dbReference>
<dbReference type="Gene3D" id="1.10.357.10">
    <property type="entry name" value="Tetracycline Repressor, domain 2"/>
    <property type="match status" value="1"/>
</dbReference>
<evidence type="ECO:0000256" key="4">
    <source>
        <dbReference type="ARBA" id="ARBA00023163"/>
    </source>
</evidence>
<dbReference type="RefSeq" id="WP_135948968.1">
    <property type="nucleotide sequence ID" value="NZ_SRYO01000002.1"/>
</dbReference>
<dbReference type="InterPro" id="IPR039538">
    <property type="entry name" value="BetI_C"/>
</dbReference>
<keyword evidence="3 5" id="KW-0238">DNA-binding</keyword>
<dbReference type="InterPro" id="IPR036271">
    <property type="entry name" value="Tet_transcr_reg_TetR-rel_C_sf"/>
</dbReference>
<dbReference type="SUPFAM" id="SSF46689">
    <property type="entry name" value="Homeodomain-like"/>
    <property type="match status" value="1"/>
</dbReference>
<evidence type="ECO:0000313" key="7">
    <source>
        <dbReference type="EMBL" id="TGY38649.1"/>
    </source>
</evidence>
<protein>
    <submittedName>
        <fullName evidence="7">TetR family transcriptional regulator</fullName>
    </submittedName>
</protein>
<proteinExistence type="predicted"/>
<dbReference type="AlphaFoldDB" id="A0A4S2DA31"/>
<dbReference type="SUPFAM" id="SSF48498">
    <property type="entry name" value="Tetracyclin repressor-like, C-terminal domain"/>
    <property type="match status" value="1"/>
</dbReference>
<accession>A0A4S2DA31</accession>
<keyword evidence="4" id="KW-0804">Transcription</keyword>
<name>A0A4S2DA31_9MICO</name>
<feature type="domain" description="HTH tetR-type" evidence="6">
    <location>
        <begin position="8"/>
        <end position="68"/>
    </location>
</feature>
<evidence type="ECO:0000256" key="2">
    <source>
        <dbReference type="ARBA" id="ARBA00023015"/>
    </source>
</evidence>
<evidence type="ECO:0000313" key="8">
    <source>
        <dbReference type="Proteomes" id="UP000309893"/>
    </source>
</evidence>
<reference evidence="7 8" key="1">
    <citation type="submission" date="2019-04" db="EMBL/GenBank/DDBJ databases">
        <title>Microbes associate with the intestines of laboratory mice.</title>
        <authorList>
            <person name="Navarre W."/>
            <person name="Wong E."/>
            <person name="Huang K."/>
            <person name="Tropini C."/>
            <person name="Ng K."/>
            <person name="Yu B."/>
        </authorList>
    </citation>
    <scope>NUCLEOTIDE SEQUENCE [LARGE SCALE GENOMIC DNA]</scope>
    <source>
        <strain evidence="7 8">NM46_B2-13</strain>
    </source>
</reference>
<comment type="caution">
    <text evidence="7">The sequence shown here is derived from an EMBL/GenBank/DDBJ whole genome shotgun (WGS) entry which is preliminary data.</text>
</comment>
<dbReference type="EMBL" id="SRYO01000002">
    <property type="protein sequence ID" value="TGY38649.1"/>
    <property type="molecule type" value="Genomic_DNA"/>
</dbReference>
<sequence>MPRLIDQDARTQDIAAASLRVLERDGLAGLSVRGVADEAGIAVASLRRTFPTQHALREHCLLLIDRRVSARIAGLLGRSAGRRLAEEILEQLLPLDHDRRVELLAQIQLGVLALTDARLRDSVLRLNGGVAAACRACIELLREADDLGVGRDPNLEAQRLHALLDGAALHAVWGGEDDAEAARRLVVAHLDDIARRPR</sequence>
<evidence type="ECO:0000256" key="5">
    <source>
        <dbReference type="PROSITE-ProRule" id="PRU00335"/>
    </source>
</evidence>
<feature type="DNA-binding region" description="H-T-H motif" evidence="5">
    <location>
        <begin position="31"/>
        <end position="50"/>
    </location>
</feature>
<dbReference type="GO" id="GO:0003677">
    <property type="term" value="F:DNA binding"/>
    <property type="evidence" value="ECO:0007669"/>
    <property type="project" value="UniProtKB-UniRule"/>
</dbReference>
<dbReference type="OrthoDB" id="9816296at2"/>
<gene>
    <name evidence="7" type="ORF">E5344_05330</name>
</gene>
<keyword evidence="1" id="KW-0678">Repressor</keyword>